<feature type="domain" description="Copper acquisition factor BIM1-like" evidence="9">
    <location>
        <begin position="632"/>
        <end position="791"/>
    </location>
</feature>
<evidence type="ECO:0000256" key="6">
    <source>
        <dbReference type="ARBA" id="ARBA00023180"/>
    </source>
</evidence>
<dbReference type="Proteomes" id="UP000001055">
    <property type="component" value="Unassembled WGS sequence"/>
</dbReference>
<evidence type="ECO:0000256" key="2">
    <source>
        <dbReference type="ARBA" id="ARBA00022475"/>
    </source>
</evidence>
<keyword evidence="2" id="KW-1003">Cell membrane</keyword>
<dbReference type="EMBL" id="CH445346">
    <property type="protein sequence ID" value="EAT80088.2"/>
    <property type="molecule type" value="Genomic_DNA"/>
</dbReference>
<keyword evidence="6" id="KW-0325">Glycoprotein</keyword>
<proteinExistence type="predicted"/>
<keyword evidence="4" id="KW-0732">Signal</keyword>
<evidence type="ECO:0000313" key="10">
    <source>
        <dbReference type="EMBL" id="EAT80088.2"/>
    </source>
</evidence>
<feature type="compositionally biased region" description="Polar residues" evidence="8">
    <location>
        <begin position="319"/>
        <end position="334"/>
    </location>
</feature>
<feature type="compositionally biased region" description="Polar residues" evidence="8">
    <location>
        <begin position="350"/>
        <end position="364"/>
    </location>
</feature>
<feature type="compositionally biased region" description="Pro residues" evidence="8">
    <location>
        <begin position="285"/>
        <end position="306"/>
    </location>
</feature>
<dbReference type="CDD" id="cd21176">
    <property type="entry name" value="LPMO_auxiliary-like"/>
    <property type="match status" value="1"/>
</dbReference>
<dbReference type="GO" id="GO:0098552">
    <property type="term" value="C:side of membrane"/>
    <property type="evidence" value="ECO:0007669"/>
    <property type="project" value="UniProtKB-KW"/>
</dbReference>
<dbReference type="PANTHER" id="PTHR34992:SF2">
    <property type="entry name" value="COPPER ACQUISITION FACTOR BIM1-LIKE DOMAIN-CONTAINING PROTEIN"/>
    <property type="match status" value="1"/>
</dbReference>
<evidence type="ECO:0000256" key="7">
    <source>
        <dbReference type="ARBA" id="ARBA00023288"/>
    </source>
</evidence>
<dbReference type="KEGG" id="pno:SNOG_12275"/>
<dbReference type="GeneID" id="5979414"/>
<dbReference type="InParanoid" id="Q0U7I9"/>
<dbReference type="GO" id="GO:0005886">
    <property type="term" value="C:plasma membrane"/>
    <property type="evidence" value="ECO:0007669"/>
    <property type="project" value="UniProtKB-SubCell"/>
</dbReference>
<accession>Q0U7I9</accession>
<keyword evidence="5" id="KW-0472">Membrane</keyword>
<dbReference type="InterPro" id="IPR046530">
    <property type="entry name" value="BIM1-like_dom"/>
</dbReference>
<evidence type="ECO:0000256" key="5">
    <source>
        <dbReference type="ARBA" id="ARBA00023136"/>
    </source>
</evidence>
<evidence type="ECO:0000256" key="8">
    <source>
        <dbReference type="SAM" id="MobiDB-lite"/>
    </source>
</evidence>
<dbReference type="HOGENOM" id="CLU_338607_0_0_1"/>
<evidence type="ECO:0000313" key="11">
    <source>
        <dbReference type="Proteomes" id="UP000001055"/>
    </source>
</evidence>
<dbReference type="PANTHER" id="PTHR34992">
    <property type="entry name" value="HYPHAL ANASTAMOSIS-7 PROTEIN"/>
    <property type="match status" value="1"/>
</dbReference>
<feature type="compositionally biased region" description="Low complexity" evidence="8">
    <location>
        <begin position="365"/>
        <end position="379"/>
    </location>
</feature>
<keyword evidence="3" id="KW-0336">GPI-anchor</keyword>
<dbReference type="VEuPathDB" id="FungiDB:JI435_122750"/>
<dbReference type="AlphaFoldDB" id="Q0U7I9"/>
<feature type="compositionally biased region" description="Basic and acidic residues" evidence="8">
    <location>
        <begin position="460"/>
        <end position="487"/>
    </location>
</feature>
<dbReference type="RefSeq" id="XP_001802500.1">
    <property type="nucleotide sequence ID" value="XM_001802448.1"/>
</dbReference>
<dbReference type="eggNOG" id="ENOG502S0DI">
    <property type="taxonomic scope" value="Eukaryota"/>
</dbReference>
<gene>
    <name evidence="10" type="ORF">SNOG_12275</name>
</gene>
<name>Q0U7I9_PHANO</name>
<reference evidence="11" key="1">
    <citation type="journal article" date="2007" name="Plant Cell">
        <title>Dothideomycete-plant interactions illuminated by genome sequencing and EST analysis of the wheat pathogen Stagonospora nodorum.</title>
        <authorList>
            <person name="Hane J.K."/>
            <person name="Lowe R.G."/>
            <person name="Solomon P.S."/>
            <person name="Tan K.C."/>
            <person name="Schoch C.L."/>
            <person name="Spatafora J.W."/>
            <person name="Crous P.W."/>
            <person name="Kodira C."/>
            <person name="Birren B.W."/>
            <person name="Galagan J.E."/>
            <person name="Torriani S.F."/>
            <person name="McDonald B.A."/>
            <person name="Oliver R.P."/>
        </authorList>
    </citation>
    <scope>NUCLEOTIDE SEQUENCE [LARGE SCALE GENOMIC DNA]</scope>
    <source>
        <strain evidence="11">SN15 / ATCC MYA-4574 / FGSC 10173</strain>
    </source>
</reference>
<evidence type="ECO:0000256" key="4">
    <source>
        <dbReference type="ARBA" id="ARBA00022729"/>
    </source>
</evidence>
<organism evidence="10 11">
    <name type="scientific">Phaeosphaeria nodorum (strain SN15 / ATCC MYA-4574 / FGSC 10173)</name>
    <name type="common">Glume blotch fungus</name>
    <name type="synonym">Parastagonospora nodorum</name>
    <dbReference type="NCBI Taxonomy" id="321614"/>
    <lineage>
        <taxon>Eukaryota</taxon>
        <taxon>Fungi</taxon>
        <taxon>Dikarya</taxon>
        <taxon>Ascomycota</taxon>
        <taxon>Pezizomycotina</taxon>
        <taxon>Dothideomycetes</taxon>
        <taxon>Pleosporomycetidae</taxon>
        <taxon>Pleosporales</taxon>
        <taxon>Pleosporineae</taxon>
        <taxon>Phaeosphaeriaceae</taxon>
        <taxon>Parastagonospora</taxon>
    </lineage>
</organism>
<evidence type="ECO:0000256" key="1">
    <source>
        <dbReference type="ARBA" id="ARBA00004609"/>
    </source>
</evidence>
<feature type="region of interest" description="Disordered" evidence="8">
    <location>
        <begin position="261"/>
        <end position="487"/>
    </location>
</feature>
<feature type="compositionally biased region" description="Low complexity" evidence="8">
    <location>
        <begin position="387"/>
        <end position="405"/>
    </location>
</feature>
<sequence length="840" mass="92640">MLDENLPTFFLKPSTDKLKHHESYYFTQNGSDPDAQYALHHIDPSSNDAKNTYAVALFDSYRPDILFGEVLAKPGWTHPTLSQEEIRKNGGVPPPPQPIYPTEFAIQLYNPDTQVIVKQQTTKWSSTISWEFSIPQITFRMPSNSDLDRTQIDPSTDVNTPRVNFAWRKEGRMGKDLTCYMTGKSTDLTGKKAKKSKEPDIAVALFSGLREMSIMEPNLYRVEIEDYKGLEVALLLSAAVIRDLFFGDPREQFHVSDVAARKNSGGVRTRKGSSPVQGAHITPPVMTPQPPPPPAYTGPSQYPPEKVPLQPASGAAMNAQMQPPSYTPNNNAAKRSSLPPLQTGARPAHVQQQRPPQGRTFAQHQQQRQQPQQPQRPQQPQQPPRPQQQQAPRPQQGTQQAQPGPRLDPRAQWEIDAETARLKAQVEAEEREQQRKAEAEKKARKRREQEQERQTLQFLEQEKKQKEREEKERRRKQAEVDKETERLKKQFGDQSTLLQSILGAWRPSANCESQQLLHQRIAEATGATKGEEEFLGIEDVKRDDRGEAEEEEESIFTHLVYFFRTQRAQASGVESAKPGNLLNEHVSQGRSKLGIDMKGSYWVAELLSGMQASIARMGRGGSMVKTGSTATAHFRLLQPQWRGDSFIAPASQYNYPCAGVNATSSDSTNRTQWPLTGGSVVFNGSHPWSFTYVNLAIGTNASSFNISLVPGFNQTGPGVFCFKETGRAHLEEGLKKAGYSGLTDERLNGLDATVQVIQLGERGSALYNCADIKFNASAQLLADDQCKNGTGVSGVAIANVEGGASPAGSAAPSASSGAASKFGPVVGSGVVAAAMAWGLW</sequence>
<keyword evidence="7" id="KW-0449">Lipoprotein</keyword>
<dbReference type="InterPro" id="IPR046936">
    <property type="entry name" value="BIM1-like"/>
</dbReference>
<feature type="compositionally biased region" description="Basic and acidic residues" evidence="8">
    <location>
        <begin position="407"/>
        <end position="453"/>
    </location>
</feature>
<dbReference type="VEuPathDB" id="FungiDB:JI435_308290"/>
<dbReference type="Pfam" id="PF20238">
    <property type="entry name" value="BIM1-like_dom"/>
    <property type="match status" value="1"/>
</dbReference>
<protein>
    <recommendedName>
        <fullName evidence="9">Copper acquisition factor BIM1-like domain-containing protein</fullName>
    </recommendedName>
</protein>
<comment type="subcellular location">
    <subcellularLocation>
        <location evidence="1">Cell membrane</location>
        <topology evidence="1">Lipid-anchor</topology>
        <topology evidence="1">GPI-anchor</topology>
    </subcellularLocation>
</comment>
<evidence type="ECO:0000256" key="3">
    <source>
        <dbReference type="ARBA" id="ARBA00022622"/>
    </source>
</evidence>
<evidence type="ECO:0000259" key="9">
    <source>
        <dbReference type="Pfam" id="PF20238"/>
    </source>
</evidence>